<proteinExistence type="predicted"/>
<accession>A0A923L9M5</accession>
<feature type="domain" description="PrcB C-terminal" evidence="1">
    <location>
        <begin position="69"/>
        <end position="113"/>
    </location>
</feature>
<dbReference type="EMBL" id="JACOOR010000001">
    <property type="protein sequence ID" value="MBC5658458.1"/>
    <property type="molecule type" value="Genomic_DNA"/>
</dbReference>
<organism evidence="2 3">
    <name type="scientific">Anaerosacchariphilus hominis</name>
    <dbReference type="NCBI Taxonomy" id="2763017"/>
    <lineage>
        <taxon>Bacteria</taxon>
        <taxon>Bacillati</taxon>
        <taxon>Bacillota</taxon>
        <taxon>Clostridia</taxon>
        <taxon>Lachnospirales</taxon>
        <taxon>Lachnospiraceae</taxon>
        <taxon>Anaerosacchariphilus</taxon>
    </lineage>
</organism>
<evidence type="ECO:0000313" key="3">
    <source>
        <dbReference type="Proteomes" id="UP000649345"/>
    </source>
</evidence>
<dbReference type="Proteomes" id="UP000649345">
    <property type="component" value="Unassembled WGS sequence"/>
</dbReference>
<keyword evidence="2" id="KW-0378">Hydrolase</keyword>
<reference evidence="2" key="1">
    <citation type="submission" date="2020-08" db="EMBL/GenBank/DDBJ databases">
        <title>Genome public.</title>
        <authorList>
            <person name="Liu C."/>
            <person name="Sun Q."/>
        </authorList>
    </citation>
    <scope>NUCLEOTIDE SEQUENCE</scope>
    <source>
        <strain evidence="2">NSJ-68</strain>
    </source>
</reference>
<gene>
    <name evidence="2" type="ORF">H8S44_01485</name>
</gene>
<dbReference type="Pfam" id="PF14343">
    <property type="entry name" value="PrcB_C"/>
    <property type="match status" value="1"/>
</dbReference>
<evidence type="ECO:0000259" key="1">
    <source>
        <dbReference type="Pfam" id="PF14343"/>
    </source>
</evidence>
<keyword evidence="2" id="KW-0645">Protease</keyword>
<evidence type="ECO:0000313" key="2">
    <source>
        <dbReference type="EMBL" id="MBC5658458.1"/>
    </source>
</evidence>
<dbReference type="GO" id="GO:0008233">
    <property type="term" value="F:peptidase activity"/>
    <property type="evidence" value="ECO:0007669"/>
    <property type="project" value="UniProtKB-KW"/>
</dbReference>
<comment type="caution">
    <text evidence="2">The sequence shown here is derived from an EMBL/GenBank/DDBJ whole genome shotgun (WGS) entry which is preliminary data.</text>
</comment>
<sequence length="134" mass="15013">MPGKKYRIFKAALLLGLAGCGFQTDQREKLQDLDYVITEEKELPGELREILEEKKVESFRLTYEDGGWLYLCVGYGGQESGGYSISVNQLYLSENAIYFDTSLIGPKAPEAVGGESFPWLAVRTAYVDKPVVFQ</sequence>
<keyword evidence="3" id="KW-1185">Reference proteome</keyword>
<dbReference type="GO" id="GO:0006508">
    <property type="term" value="P:proteolysis"/>
    <property type="evidence" value="ECO:0007669"/>
    <property type="project" value="UniProtKB-KW"/>
</dbReference>
<dbReference type="AlphaFoldDB" id="A0A923L9M5"/>
<dbReference type="InterPro" id="IPR025748">
    <property type="entry name" value="PrcB_C_dom"/>
</dbReference>
<name>A0A923L9M5_9FIRM</name>
<protein>
    <submittedName>
        <fullName evidence="2">Protease complex subunit PrcB family protein</fullName>
    </submittedName>
</protein>